<evidence type="ECO:0000256" key="2">
    <source>
        <dbReference type="ARBA" id="ARBA00022840"/>
    </source>
</evidence>
<dbReference type="InterPro" id="IPR017871">
    <property type="entry name" value="ABC_transporter-like_CS"/>
</dbReference>
<dbReference type="InterPro" id="IPR027417">
    <property type="entry name" value="P-loop_NTPase"/>
</dbReference>
<dbReference type="PANTHER" id="PTHR24220">
    <property type="entry name" value="IMPORT ATP-BINDING PROTEIN"/>
    <property type="match status" value="1"/>
</dbReference>
<dbReference type="Gene3D" id="3.40.50.300">
    <property type="entry name" value="P-loop containing nucleotide triphosphate hydrolases"/>
    <property type="match status" value="1"/>
</dbReference>
<dbReference type="GO" id="GO:0005524">
    <property type="term" value="F:ATP binding"/>
    <property type="evidence" value="ECO:0007669"/>
    <property type="project" value="UniProtKB-KW"/>
</dbReference>
<gene>
    <name evidence="4" type="primary">phnC</name>
    <name evidence="4" type="ORF">GCM10010307_06980</name>
</gene>
<dbReference type="SUPFAM" id="SSF52540">
    <property type="entry name" value="P-loop containing nucleoside triphosphate hydrolases"/>
    <property type="match status" value="1"/>
</dbReference>
<name>A0ABP6CK42_9ACTN</name>
<evidence type="ECO:0000256" key="1">
    <source>
        <dbReference type="ARBA" id="ARBA00022741"/>
    </source>
</evidence>
<organism evidence="4 5">
    <name type="scientific">Streptomyces vastus</name>
    <dbReference type="NCBI Taxonomy" id="285451"/>
    <lineage>
        <taxon>Bacteria</taxon>
        <taxon>Bacillati</taxon>
        <taxon>Actinomycetota</taxon>
        <taxon>Actinomycetes</taxon>
        <taxon>Kitasatosporales</taxon>
        <taxon>Streptomycetaceae</taxon>
        <taxon>Streptomyces</taxon>
    </lineage>
</organism>
<protein>
    <submittedName>
        <fullName evidence="4">Phosphonate ABC transporter ATP-binding protein</fullName>
    </submittedName>
</protein>
<feature type="domain" description="ABC transporter" evidence="3">
    <location>
        <begin position="3"/>
        <end position="245"/>
    </location>
</feature>
<evidence type="ECO:0000313" key="4">
    <source>
        <dbReference type="EMBL" id="GAA2622444.1"/>
    </source>
</evidence>
<sequence>MQIQMADVLVSFKDRRSPALSNVSLRVEESEHVALLGPSGSGKTTLLRSLLGAVPVQEGTIRVDGLDLASTKALRTIRRRTGSLWQNSCLVPGLRAQTNAILGTSAVWGLREWVTALRGAVPRRYEERLSSLADDQGMGPYLRARVEHLSGGQRQRIAVLRAVLPEPRLVLADEPTSGLDPVTAQAAIRTLRGVPGATVLVTTHDLAVARQFPRVIALRQGHLCFDGTDLSDQDSRQIYEGPVVPA</sequence>
<dbReference type="EMBL" id="BAAASJ010000007">
    <property type="protein sequence ID" value="GAA2622444.1"/>
    <property type="molecule type" value="Genomic_DNA"/>
</dbReference>
<dbReference type="PROSITE" id="PS00211">
    <property type="entry name" value="ABC_TRANSPORTER_1"/>
    <property type="match status" value="1"/>
</dbReference>
<keyword evidence="5" id="KW-1185">Reference proteome</keyword>
<dbReference type="InterPro" id="IPR003439">
    <property type="entry name" value="ABC_transporter-like_ATP-bd"/>
</dbReference>
<reference evidence="5" key="1">
    <citation type="journal article" date="2019" name="Int. J. Syst. Evol. Microbiol.">
        <title>The Global Catalogue of Microorganisms (GCM) 10K type strain sequencing project: providing services to taxonomists for standard genome sequencing and annotation.</title>
        <authorList>
            <consortium name="The Broad Institute Genomics Platform"/>
            <consortium name="The Broad Institute Genome Sequencing Center for Infectious Disease"/>
            <person name="Wu L."/>
            <person name="Ma J."/>
        </authorList>
    </citation>
    <scope>NUCLEOTIDE SEQUENCE [LARGE SCALE GENOMIC DNA]</scope>
    <source>
        <strain evidence="5">JCM 4524</strain>
    </source>
</reference>
<keyword evidence="1" id="KW-0547">Nucleotide-binding</keyword>
<proteinExistence type="predicted"/>
<dbReference type="PROSITE" id="PS50893">
    <property type="entry name" value="ABC_TRANSPORTER_2"/>
    <property type="match status" value="1"/>
</dbReference>
<dbReference type="Pfam" id="PF00005">
    <property type="entry name" value="ABC_tran"/>
    <property type="match status" value="1"/>
</dbReference>
<dbReference type="InterPro" id="IPR015854">
    <property type="entry name" value="ABC_transpr_LolD-like"/>
</dbReference>
<dbReference type="SMART" id="SM00382">
    <property type="entry name" value="AAA"/>
    <property type="match status" value="1"/>
</dbReference>
<accession>A0ABP6CK42</accession>
<evidence type="ECO:0000313" key="5">
    <source>
        <dbReference type="Proteomes" id="UP001500151"/>
    </source>
</evidence>
<keyword evidence="2 4" id="KW-0067">ATP-binding</keyword>
<evidence type="ECO:0000259" key="3">
    <source>
        <dbReference type="PROSITE" id="PS50893"/>
    </source>
</evidence>
<dbReference type="InterPro" id="IPR003593">
    <property type="entry name" value="AAA+_ATPase"/>
</dbReference>
<dbReference type="Proteomes" id="UP001500151">
    <property type="component" value="Unassembled WGS sequence"/>
</dbReference>
<comment type="caution">
    <text evidence="4">The sequence shown here is derived from an EMBL/GenBank/DDBJ whole genome shotgun (WGS) entry which is preliminary data.</text>
</comment>